<feature type="domain" description="HNH Cas9-type" evidence="14">
    <location>
        <begin position="725"/>
        <end position="891"/>
    </location>
</feature>
<dbReference type="InterPro" id="IPR036397">
    <property type="entry name" value="RNaseH_sf"/>
</dbReference>
<evidence type="ECO:0000256" key="9">
    <source>
        <dbReference type="ARBA" id="ARBA00023125"/>
    </source>
</evidence>
<evidence type="ECO:0000256" key="3">
    <source>
        <dbReference type="ARBA" id="ARBA00022723"/>
    </source>
</evidence>
<evidence type="ECO:0000256" key="10">
    <source>
        <dbReference type="ARBA" id="ARBA00023211"/>
    </source>
</evidence>
<evidence type="ECO:0000256" key="8">
    <source>
        <dbReference type="ARBA" id="ARBA00023118"/>
    </source>
</evidence>
<dbReference type="GO" id="GO:0004519">
    <property type="term" value="F:endonuclease activity"/>
    <property type="evidence" value="ECO:0007669"/>
    <property type="project" value="UniProtKB-UniRule"/>
</dbReference>
<dbReference type="PROSITE" id="PS51749">
    <property type="entry name" value="HNH_CAS9"/>
    <property type="match status" value="1"/>
</dbReference>
<keyword evidence="3" id="KW-0479">Metal-binding</keyword>
<dbReference type="GO" id="GO:0003723">
    <property type="term" value="F:RNA binding"/>
    <property type="evidence" value="ECO:0007669"/>
    <property type="project" value="UniProtKB-UniRule"/>
</dbReference>
<dbReference type="KEGG" id="csal:NBC122_01656"/>
<evidence type="ECO:0000256" key="11">
    <source>
        <dbReference type="ARBA" id="ARBA00046380"/>
    </source>
</evidence>
<dbReference type="InterPro" id="IPR033114">
    <property type="entry name" value="HNH_CAS9"/>
</dbReference>
<comment type="cofactor">
    <cofactor evidence="1">
        <name>Mg(2+)</name>
        <dbReference type="ChEBI" id="CHEBI:18420"/>
    </cofactor>
</comment>
<keyword evidence="5 12" id="KW-0378">Hydrolase</keyword>
<evidence type="ECO:0000256" key="4">
    <source>
        <dbReference type="ARBA" id="ARBA00022759"/>
    </source>
</evidence>
<evidence type="ECO:0000256" key="12">
    <source>
        <dbReference type="PROSITE-ProRule" id="PRU01085"/>
    </source>
</evidence>
<protein>
    <submittedName>
        <fullName evidence="15">CRISPR-associated endonuclease Cas9 1</fullName>
        <ecNumber evidence="15">3.1.-.-</ecNumber>
    </submittedName>
</protein>
<keyword evidence="2 12" id="KW-0540">Nuclease</keyword>
<dbReference type="OrthoDB" id="9777169at2"/>
<sequence>MNKILGVDLGTNSIGLTLRVGDVFSWYEVYTFKKGVGEGKSGEYSFAAERTKHRSSRRLYNARRYRKWKTLKVLIENNYCPLSIENLNKWKHYEKGLGRIFPVNDELFQNWIKLDFDNDGIPDFTSPYQLRRLLITEKLNLSLPQNKYKVGRALYHIAQRRGFKSSRKSGANEKTAVYKGSTETKTIGRNEYENLIIENGSLGAAFAFLEDNGIRVRNRYTLRSDYQIEAKKILEFQNIDNLQFREDIEKAIFFQRPLRSQKGLVGKCTLEPNKARCPISHYKFEEYRAWSFINNIKFKNKETNQFESIPLELRQKLYNEKFFYKSKRDFQFSDVRKFIKENGGKEWELNYSAKMDEISIPSCFVSARLKSVFGENWQDYKKSIKKIDKKGKEYDVNYTIEDIWHIMFSYEDEEVFEEFLVSTLELDEKEVKELVTIFNQFPIGYANLSLKAINNILPFLKQGIIYSESVILAKIPEIIGKELFEHNKEEILEALRQEVENVREEKTIVNIANNLIFKYYALDWDERFAWKDVSYKLDSSDLKEVEKATIEHFGDKTWQKLDEGSRKKILSEVTIKYQDFFASSKREHIKPPHLVNRICAFLKRALGVSEEKLSKIYHPSQIDIYPKKEGQKYLLSPKTAAFKNPMAYKTLYKLRDVINYLIEIGKIDEETRIVVEIARDLNDSNKRWAIEKYQRDREAENREFANAISELINDPEFKGNADPASKKDNEKFRLWIEQTDNLEEVLKEIQVIDKNKNLSVSQKDIQKYRLWKEQNCTCFYTGKMIRLTDLFDKNIIDFEHTIPRSKSFDNSLANLTVCYADYNRNIKKNQMPTELPNYEEESNGYSAIKPHLYLWEKKVEDLFKQIDFWKFKSKVAIDKMAKDEAIRQKHIRIMQYDYWKSKLDRFTRTEIPQGFVNSQLTDTQIITKYAFHYLKTVFTKVDVIKGSNTAEFRKIYEIQPKDEVKDRSKHSHHAIDAAVLTLIPSAKKREEILKKSYGFEEKYFDKQYHEKPFLGFNISMIDEIRNNILINNMADKDQVLTPGKKIVRKRGKVVWIDQKNKIPKVAQGDSVRGELHLQTYYGKIKIAAKDNNGSLLRDESGNVIYNQTDGKDEVWMVLRKPIDKVNFGSDIIVDFHLAEYLNKQILDGVKQLELQDFQGKILRHLRCRVKAARGFMNPDNVTVVKEHVYKSSKDYKNYIYADSGENYMFGLYENEKGEKNIISINKFEASKFVSALGIPENKEEVFKQKEPVLIKTKEAILIHLFKSGQKVIFYNSLEELEDIKKTPEEISKRLYFIKRLHQASVGNMLFQHHLEARTDEELIKDFPKEIFKSAGKDGFSKYQTDFIAPRILFKPTTPNFIIEGKDFEMKLDGTINFNFR</sequence>
<dbReference type="GO" id="GO:0003677">
    <property type="term" value="F:DNA binding"/>
    <property type="evidence" value="ECO:0007669"/>
    <property type="project" value="UniProtKB-UniRule"/>
</dbReference>
<evidence type="ECO:0000313" key="15">
    <source>
        <dbReference type="EMBL" id="QBO58471.1"/>
    </source>
</evidence>
<dbReference type="GO" id="GO:0016787">
    <property type="term" value="F:hydrolase activity"/>
    <property type="evidence" value="ECO:0007669"/>
    <property type="project" value="UniProtKB-KW"/>
</dbReference>
<dbReference type="NCBIfam" id="TIGR01865">
    <property type="entry name" value="cas_Csn1"/>
    <property type="match status" value="2"/>
</dbReference>
<dbReference type="GO" id="GO:0051607">
    <property type="term" value="P:defense response to virus"/>
    <property type="evidence" value="ECO:0007669"/>
    <property type="project" value="UniProtKB-KW"/>
</dbReference>
<evidence type="ECO:0000313" key="16">
    <source>
        <dbReference type="Proteomes" id="UP000294419"/>
    </source>
</evidence>
<dbReference type="RefSeq" id="WP_133439898.1">
    <property type="nucleotide sequence ID" value="NZ_CP037954.1"/>
</dbReference>
<keyword evidence="6" id="KW-0460">Magnesium</keyword>
<keyword evidence="16" id="KW-1185">Reference proteome</keyword>
<keyword evidence="4 12" id="KW-0255">Endonuclease</keyword>
<dbReference type="InterPro" id="IPR041383">
    <property type="entry name" value="RuvC_III"/>
</dbReference>
<evidence type="ECO:0000256" key="13">
    <source>
        <dbReference type="SAM" id="Coils"/>
    </source>
</evidence>
<evidence type="ECO:0000256" key="6">
    <source>
        <dbReference type="ARBA" id="ARBA00022842"/>
    </source>
</evidence>
<dbReference type="Pfam" id="PF13395">
    <property type="entry name" value="HNH_4"/>
    <property type="match status" value="1"/>
</dbReference>
<keyword evidence="7" id="KW-0694">RNA-binding</keyword>
<dbReference type="InterPro" id="IPR003615">
    <property type="entry name" value="HNH_nuc"/>
</dbReference>
<organism evidence="15 16">
    <name type="scientific">Chryseobacterium salivictor</name>
    <dbReference type="NCBI Taxonomy" id="2547600"/>
    <lineage>
        <taxon>Bacteria</taxon>
        <taxon>Pseudomonadati</taxon>
        <taxon>Bacteroidota</taxon>
        <taxon>Flavobacteriia</taxon>
        <taxon>Flavobacteriales</taxon>
        <taxon>Weeksellaceae</taxon>
        <taxon>Chryseobacterium group</taxon>
        <taxon>Chryseobacterium</taxon>
    </lineage>
</organism>
<dbReference type="Gene3D" id="3.30.420.10">
    <property type="entry name" value="Ribonuclease H-like superfamily/Ribonuclease H"/>
    <property type="match status" value="1"/>
</dbReference>
<evidence type="ECO:0000256" key="2">
    <source>
        <dbReference type="ARBA" id="ARBA00022722"/>
    </source>
</evidence>
<keyword evidence="13" id="KW-0175">Coiled coil</keyword>
<keyword evidence="10" id="KW-0464">Manganese</keyword>
<evidence type="ECO:0000256" key="5">
    <source>
        <dbReference type="ARBA" id="ARBA00022801"/>
    </source>
</evidence>
<evidence type="ECO:0000256" key="1">
    <source>
        <dbReference type="ARBA" id="ARBA00001946"/>
    </source>
</evidence>
<evidence type="ECO:0000259" key="14">
    <source>
        <dbReference type="PROSITE" id="PS51749"/>
    </source>
</evidence>
<proteinExistence type="predicted"/>
<comment type="subunit">
    <text evidence="11">Monomer. Binds crRNA and tracrRNA.</text>
</comment>
<dbReference type="InterPro" id="IPR028629">
    <property type="entry name" value="Cas9"/>
</dbReference>
<dbReference type="Gene3D" id="1.10.30.50">
    <property type="match status" value="1"/>
</dbReference>
<dbReference type="EC" id="3.1.-.-" evidence="15"/>
<dbReference type="GO" id="GO:0046872">
    <property type="term" value="F:metal ion binding"/>
    <property type="evidence" value="ECO:0007669"/>
    <property type="project" value="UniProtKB-KW"/>
</dbReference>
<reference evidence="15 16" key="1">
    <citation type="submission" date="2019-03" db="EMBL/GenBank/DDBJ databases">
        <authorList>
            <person name="Kim H."/>
            <person name="Yu S.-M."/>
        </authorList>
    </citation>
    <scope>NUCLEOTIDE SEQUENCE [LARGE SCALE GENOMIC DNA]</scope>
    <source>
        <strain evidence="15 16">NBC122</strain>
    </source>
</reference>
<keyword evidence="8" id="KW-0051">Antiviral defense</keyword>
<dbReference type="EMBL" id="CP037954">
    <property type="protein sequence ID" value="QBO58471.1"/>
    <property type="molecule type" value="Genomic_DNA"/>
</dbReference>
<evidence type="ECO:0000256" key="7">
    <source>
        <dbReference type="ARBA" id="ARBA00022884"/>
    </source>
</evidence>
<dbReference type="Proteomes" id="UP000294419">
    <property type="component" value="Chromosome"/>
</dbReference>
<gene>
    <name evidence="15" type="primary">cas9-1</name>
    <name evidence="15" type="ORF">NBC122_01656</name>
</gene>
<feature type="coiled-coil region" evidence="13">
    <location>
        <begin position="485"/>
        <end position="512"/>
    </location>
</feature>
<dbReference type="Pfam" id="PF18541">
    <property type="entry name" value="RuvC_III"/>
    <property type="match status" value="1"/>
</dbReference>
<accession>A0A4P6ZFT3</accession>
<keyword evidence="9 12" id="KW-0238">DNA-binding</keyword>
<name>A0A4P6ZFT3_9FLAO</name>